<accession>A0A6J4T4C5</accession>
<protein>
    <submittedName>
        <fullName evidence="2">Uncharacterized protein</fullName>
    </submittedName>
</protein>
<sequence>MDAAASSRNASRNRPERSPKLVAGACSTTDAHSGANAPGPGHPDGLPRAG</sequence>
<evidence type="ECO:0000256" key="1">
    <source>
        <dbReference type="SAM" id="MobiDB-lite"/>
    </source>
</evidence>
<feature type="region of interest" description="Disordered" evidence="1">
    <location>
        <begin position="1"/>
        <end position="50"/>
    </location>
</feature>
<dbReference type="EMBL" id="CADCVR010000086">
    <property type="protein sequence ID" value="CAA9512804.1"/>
    <property type="molecule type" value="Genomic_DNA"/>
</dbReference>
<organism evidence="2">
    <name type="scientific">uncultured Solirubrobacteraceae bacterium</name>
    <dbReference type="NCBI Taxonomy" id="1162706"/>
    <lineage>
        <taxon>Bacteria</taxon>
        <taxon>Bacillati</taxon>
        <taxon>Actinomycetota</taxon>
        <taxon>Thermoleophilia</taxon>
        <taxon>Solirubrobacterales</taxon>
        <taxon>Solirubrobacteraceae</taxon>
        <taxon>environmental samples</taxon>
    </lineage>
</organism>
<proteinExistence type="predicted"/>
<gene>
    <name evidence="2" type="ORF">AVDCRST_MAG53-2733</name>
</gene>
<feature type="compositionally biased region" description="Low complexity" evidence="1">
    <location>
        <begin position="1"/>
        <end position="12"/>
    </location>
</feature>
<dbReference type="AlphaFoldDB" id="A0A6J4T4C5"/>
<name>A0A6J4T4C5_9ACTN</name>
<reference evidence="2" key="1">
    <citation type="submission" date="2020-02" db="EMBL/GenBank/DDBJ databases">
        <authorList>
            <person name="Meier V. D."/>
        </authorList>
    </citation>
    <scope>NUCLEOTIDE SEQUENCE</scope>
    <source>
        <strain evidence="2">AVDCRST_MAG53</strain>
    </source>
</reference>
<evidence type="ECO:0000313" key="2">
    <source>
        <dbReference type="EMBL" id="CAA9512804.1"/>
    </source>
</evidence>